<keyword evidence="1" id="KW-0472">Membrane</keyword>
<keyword evidence="1" id="KW-1133">Transmembrane helix</keyword>
<evidence type="ECO:0000313" key="3">
    <source>
        <dbReference type="Proteomes" id="UP000829354"/>
    </source>
</evidence>
<protein>
    <submittedName>
        <fullName evidence="2">Uncharacterized protein</fullName>
    </submittedName>
</protein>
<evidence type="ECO:0000313" key="2">
    <source>
        <dbReference type="EMBL" id="UMM15439.1"/>
    </source>
</evidence>
<organism evidence="2 3">
    <name type="scientific">Caenorhabditis briggsae</name>
    <dbReference type="NCBI Taxonomy" id="6238"/>
    <lineage>
        <taxon>Eukaryota</taxon>
        <taxon>Metazoa</taxon>
        <taxon>Ecdysozoa</taxon>
        <taxon>Nematoda</taxon>
        <taxon>Chromadorea</taxon>
        <taxon>Rhabditida</taxon>
        <taxon>Rhabditina</taxon>
        <taxon>Rhabditomorpha</taxon>
        <taxon>Rhabditoidea</taxon>
        <taxon>Rhabditidae</taxon>
        <taxon>Peloderinae</taxon>
        <taxon>Caenorhabditis</taxon>
    </lineage>
</organism>
<feature type="transmembrane region" description="Helical" evidence="1">
    <location>
        <begin position="36"/>
        <end position="57"/>
    </location>
</feature>
<evidence type="ECO:0000256" key="1">
    <source>
        <dbReference type="SAM" id="Phobius"/>
    </source>
</evidence>
<accession>A0AAE9E7M3</accession>
<dbReference type="AlphaFoldDB" id="A0AAE9E7M3"/>
<reference evidence="2 3" key="1">
    <citation type="submission" date="2022-04" db="EMBL/GenBank/DDBJ databases">
        <title>Chromosome-level reference genomes for two strains of Caenorhabditis briggsae: an improved platform for comparative genomics.</title>
        <authorList>
            <person name="Stevens L."/>
            <person name="Andersen E."/>
        </authorList>
    </citation>
    <scope>NUCLEOTIDE SEQUENCE [LARGE SCALE GENOMIC DNA]</scope>
    <source>
        <strain evidence="2">VX34</strain>
        <tissue evidence="2">Whole-organism</tissue>
    </source>
</reference>
<keyword evidence="1" id="KW-0812">Transmembrane</keyword>
<dbReference type="EMBL" id="CP092620">
    <property type="protein sequence ID" value="UMM15439.1"/>
    <property type="molecule type" value="Genomic_DNA"/>
</dbReference>
<keyword evidence="3" id="KW-1185">Reference proteome</keyword>
<name>A0AAE9E7M3_CAEBR</name>
<dbReference type="Proteomes" id="UP000829354">
    <property type="component" value="Chromosome I"/>
</dbReference>
<proteinExistence type="predicted"/>
<sequence length="121" mass="13926">MEHHITGTMFNKILFHFYSFPSACTPKARLLDLLLWLAKLHIGVLLICLCFVSTYCFNNENINEILENMKNLQNDPEAMKKMGEKLIKHISKNQKGKHPEMFPVAGTIIRNSPILRDVDSL</sequence>
<gene>
    <name evidence="2" type="ORF">L5515_002834</name>
</gene>